<keyword evidence="2" id="KW-0460">Magnesium</keyword>
<dbReference type="SUPFAM" id="SSF48576">
    <property type="entry name" value="Terpenoid synthases"/>
    <property type="match status" value="1"/>
</dbReference>
<dbReference type="GO" id="GO:0010333">
    <property type="term" value="F:terpene synthase activity"/>
    <property type="evidence" value="ECO:0007669"/>
    <property type="project" value="InterPro"/>
</dbReference>
<dbReference type="Gene3D" id="1.10.600.10">
    <property type="entry name" value="Farnesyl Diphosphate Synthase"/>
    <property type="match status" value="1"/>
</dbReference>
<dbReference type="SFLD" id="SFLDG01020">
    <property type="entry name" value="Terpene_Cyclase_Like_2"/>
    <property type="match status" value="1"/>
</dbReference>
<dbReference type="PANTHER" id="PTHR35201">
    <property type="entry name" value="TERPENE SYNTHASE"/>
    <property type="match status" value="1"/>
</dbReference>
<sequence length="338" mass="37415">MNVIDFPQVDLGTEATISPDIDKAGEHLKTWSRATGIVLDGPNGDAFDALAQHRLAAWTYPAATGAELDLMADWIGWLFAFDDVFDESIDGCDQDFAIATAAATNTVYTGLPSAPPSPVVRPYVVALEDLWERTTQGMPAYWCRGLANDMVDYVNSYRSHALINASRIALDEQSYRAHRLISSAVFITLDLGEAAARRALSESLLVHPYIRAAREAANNIVSWSNDLYSAPKELSLGDLCNYVAVLQSQDDLTTAQAADRVSQYLHEEIARFDQTKQLIHTHLIPRLPTEDQQGVISMLDTCSNWITGNVAWSLETARYASRAIDMEREKEVFGDLRT</sequence>
<keyword evidence="2" id="KW-0479">Metal-binding</keyword>
<dbReference type="PANTHER" id="PTHR35201:SF4">
    <property type="entry name" value="BETA-PINACENE SYNTHASE-RELATED"/>
    <property type="match status" value="1"/>
</dbReference>
<keyword evidence="1 2" id="KW-0456">Lyase</keyword>
<dbReference type="RefSeq" id="WP_096370903.1">
    <property type="nucleotide sequence ID" value="NZ_AP017624.1"/>
</dbReference>
<dbReference type="GO" id="GO:0046872">
    <property type="term" value="F:metal ion binding"/>
    <property type="evidence" value="ECO:0007669"/>
    <property type="project" value="UniProtKB-KW"/>
</dbReference>
<accession>A0A1B4Y3X9</accession>
<comment type="similarity">
    <text evidence="2">Belongs to the terpene synthase family.</text>
</comment>
<name>A0A1B4Y3X9_MYCUL</name>
<dbReference type="EMBL" id="AP017624">
    <property type="protein sequence ID" value="BAV41765.1"/>
    <property type="molecule type" value="Genomic_DNA"/>
</dbReference>
<dbReference type="InterPro" id="IPR034686">
    <property type="entry name" value="Terpene_cyclase-like_2"/>
</dbReference>
<proteinExistence type="inferred from homology"/>
<reference evidence="3 4" key="1">
    <citation type="submission" date="2016-08" db="EMBL/GenBank/DDBJ databases">
        <title>Complete genome sequence of Mycobacterium shinshuense, a subspecies of M. ulcerans.</title>
        <authorList>
            <person name="Yoshida M."/>
            <person name="Ogura Y."/>
            <person name="Hayashi T."/>
            <person name="Hoshino Y."/>
        </authorList>
    </citation>
    <scope>NUCLEOTIDE SEQUENCE [LARGE SCALE GENOMIC DNA]</scope>
    <source>
        <strain evidence="4">ATCC 33728</strain>
    </source>
</reference>
<evidence type="ECO:0000313" key="3">
    <source>
        <dbReference type="EMBL" id="BAV41765.1"/>
    </source>
</evidence>
<dbReference type="InterPro" id="IPR008949">
    <property type="entry name" value="Isoprenoid_synthase_dom_sf"/>
</dbReference>
<protein>
    <recommendedName>
        <fullName evidence="2">Terpene synthase</fullName>
        <ecNumber evidence="2">4.2.3.-</ecNumber>
    </recommendedName>
</protein>
<evidence type="ECO:0000313" key="4">
    <source>
        <dbReference type="Proteomes" id="UP000218067"/>
    </source>
</evidence>
<evidence type="ECO:0000256" key="1">
    <source>
        <dbReference type="ARBA" id="ARBA00023239"/>
    </source>
</evidence>
<organism evidence="3 4">
    <name type="scientific">Mycobacterium ulcerans subsp. shinshuense</name>
    <dbReference type="NCBI Taxonomy" id="1124626"/>
    <lineage>
        <taxon>Bacteria</taxon>
        <taxon>Bacillati</taxon>
        <taxon>Actinomycetota</taxon>
        <taxon>Actinomycetes</taxon>
        <taxon>Mycobacteriales</taxon>
        <taxon>Mycobacteriaceae</taxon>
        <taxon>Mycobacterium</taxon>
        <taxon>Mycobacterium ulcerans group</taxon>
    </lineage>
</organism>
<dbReference type="Pfam" id="PF19086">
    <property type="entry name" value="Terpene_syn_C_2"/>
    <property type="match status" value="1"/>
</dbReference>
<comment type="cofactor">
    <cofactor evidence="2">
        <name>Mg(2+)</name>
        <dbReference type="ChEBI" id="CHEBI:18420"/>
    </cofactor>
</comment>
<evidence type="ECO:0000256" key="2">
    <source>
        <dbReference type="RuleBase" id="RU366034"/>
    </source>
</evidence>
<gene>
    <name evidence="3" type="ORF">SHTP_2669</name>
</gene>
<dbReference type="SFLD" id="SFLDS00005">
    <property type="entry name" value="Isoprenoid_Synthase_Type_I"/>
    <property type="match status" value="1"/>
</dbReference>
<dbReference type="AlphaFoldDB" id="A0A1B4Y3X9"/>
<dbReference type="EC" id="4.2.3.-" evidence="2"/>
<dbReference type="GeneID" id="93437271"/>
<dbReference type="Proteomes" id="UP000218067">
    <property type="component" value="Chromosome"/>
</dbReference>